<keyword evidence="1" id="KW-0949">S-adenosyl-L-methionine</keyword>
<dbReference type="PANTHER" id="PTHR12818:SF0">
    <property type="entry name" value="TRNA (ADENINE(37)-N6)-METHYLTRANSFERASE"/>
    <property type="match status" value="1"/>
</dbReference>
<dbReference type="InterPro" id="IPR036413">
    <property type="entry name" value="YaeB-like_sf"/>
</dbReference>
<keyword evidence="5" id="KW-1185">Reference proteome</keyword>
<comment type="similarity">
    <text evidence="2">Belongs to the tRNA methyltransferase O family.</text>
</comment>
<reference evidence="4 5" key="1">
    <citation type="submission" date="2024-09" db="EMBL/GenBank/DDBJ databases">
        <authorList>
            <person name="Lee S.D."/>
        </authorList>
    </citation>
    <scope>NUCLEOTIDE SEQUENCE [LARGE SCALE GENOMIC DNA]</scope>
    <source>
        <strain evidence="4 5">N1-5</strain>
    </source>
</reference>
<dbReference type="InterPro" id="IPR040372">
    <property type="entry name" value="YaeB-like"/>
</dbReference>
<evidence type="ECO:0000313" key="4">
    <source>
        <dbReference type="EMBL" id="MFC1405125.1"/>
    </source>
</evidence>
<evidence type="ECO:0000313" key="5">
    <source>
        <dbReference type="Proteomes" id="UP001592528"/>
    </source>
</evidence>
<dbReference type="Pfam" id="PF01980">
    <property type="entry name" value="TrmO_N"/>
    <property type="match status" value="1"/>
</dbReference>
<dbReference type="PANTHER" id="PTHR12818">
    <property type="entry name" value="TRNA (ADENINE(37)-N6)-METHYLTRANSFERASE"/>
    <property type="match status" value="1"/>
</dbReference>
<accession>A0ABV6UUH0</accession>
<evidence type="ECO:0000256" key="2">
    <source>
        <dbReference type="ARBA" id="ARBA00033753"/>
    </source>
</evidence>
<comment type="caution">
    <text evidence="4">The sequence shown here is derived from an EMBL/GenBank/DDBJ whole genome shotgun (WGS) entry which is preliminary data.</text>
</comment>
<dbReference type="SUPFAM" id="SSF118196">
    <property type="entry name" value="YaeB-like"/>
    <property type="match status" value="1"/>
</dbReference>
<protein>
    <submittedName>
        <fullName evidence="4">tRNA (N6-threonylcarbamoyladenosine(37)-N6)-methyltransferase TrmO</fullName>
    </submittedName>
</protein>
<feature type="domain" description="TsaA-like" evidence="3">
    <location>
        <begin position="6"/>
        <end position="134"/>
    </location>
</feature>
<sequence length="134" mass="14658">MSEYTLRVIGHVESVLAERAAAPRQPDEGAPDAWLVFDDCYAPALDGLVPGADVLLFTWLDRTDRDTLTVHPRGEAARPRAGVFATRSPDRPNPIGLHEVHILAVAGTRVHVRNLEALDATPILDIKPLLTPDR</sequence>
<dbReference type="NCBIfam" id="TIGR00104">
    <property type="entry name" value="tRNA_TsaA"/>
    <property type="match status" value="1"/>
</dbReference>
<evidence type="ECO:0000259" key="3">
    <source>
        <dbReference type="PROSITE" id="PS51668"/>
    </source>
</evidence>
<dbReference type="EMBL" id="JBHEZZ010000018">
    <property type="protein sequence ID" value="MFC1405125.1"/>
    <property type="molecule type" value="Genomic_DNA"/>
</dbReference>
<proteinExistence type="inferred from homology"/>
<evidence type="ECO:0000256" key="1">
    <source>
        <dbReference type="ARBA" id="ARBA00022691"/>
    </source>
</evidence>
<organism evidence="4 5">
    <name type="scientific">Streptacidiphilus cavernicola</name>
    <dbReference type="NCBI Taxonomy" id="3342716"/>
    <lineage>
        <taxon>Bacteria</taxon>
        <taxon>Bacillati</taxon>
        <taxon>Actinomycetota</taxon>
        <taxon>Actinomycetes</taxon>
        <taxon>Kitasatosporales</taxon>
        <taxon>Streptomycetaceae</taxon>
        <taxon>Streptacidiphilus</taxon>
    </lineage>
</organism>
<name>A0ABV6UUH0_9ACTN</name>
<dbReference type="PROSITE" id="PS01318">
    <property type="entry name" value="TSAA_1"/>
    <property type="match status" value="1"/>
</dbReference>
<dbReference type="InterPro" id="IPR036414">
    <property type="entry name" value="YaeB_N_sf"/>
</dbReference>
<dbReference type="InterPro" id="IPR023368">
    <property type="entry name" value="UPF0066_cons_site"/>
</dbReference>
<dbReference type="Gene3D" id="2.40.30.70">
    <property type="entry name" value="YaeB-like"/>
    <property type="match status" value="1"/>
</dbReference>
<dbReference type="InterPro" id="IPR023370">
    <property type="entry name" value="TrmO-like_N"/>
</dbReference>
<gene>
    <name evidence="4" type="primary">tsaA</name>
    <name evidence="4" type="ORF">ACEZDJ_27970</name>
</gene>
<dbReference type="Proteomes" id="UP001592528">
    <property type="component" value="Unassembled WGS sequence"/>
</dbReference>
<dbReference type="RefSeq" id="WP_030259622.1">
    <property type="nucleotide sequence ID" value="NZ_JBHEZZ010000018.1"/>
</dbReference>
<dbReference type="PROSITE" id="PS51668">
    <property type="entry name" value="TSAA_2"/>
    <property type="match status" value="1"/>
</dbReference>
<dbReference type="CDD" id="cd09281">
    <property type="entry name" value="UPF0066"/>
    <property type="match status" value="1"/>
</dbReference>